<feature type="chain" id="PRO_5012059921" evidence="6">
    <location>
        <begin position="23"/>
        <end position="309"/>
    </location>
</feature>
<gene>
    <name evidence="8" type="ORF">SAMN04488078_11057</name>
</gene>
<evidence type="ECO:0000256" key="1">
    <source>
        <dbReference type="ARBA" id="ARBA00004442"/>
    </source>
</evidence>
<dbReference type="InterPro" id="IPR036737">
    <property type="entry name" value="OmpA-like_sf"/>
</dbReference>
<dbReference type="PROSITE" id="PS51123">
    <property type="entry name" value="OMPA_2"/>
    <property type="match status" value="1"/>
</dbReference>
<feature type="domain" description="OmpA-like" evidence="7">
    <location>
        <begin position="92"/>
        <end position="210"/>
    </location>
</feature>
<accession>A0A239LVC2</accession>
<evidence type="ECO:0000259" key="7">
    <source>
        <dbReference type="PROSITE" id="PS51123"/>
    </source>
</evidence>
<keyword evidence="6" id="KW-0732">Signal</keyword>
<dbReference type="PANTHER" id="PTHR30329">
    <property type="entry name" value="STATOR ELEMENT OF FLAGELLAR MOTOR COMPLEX"/>
    <property type="match status" value="1"/>
</dbReference>
<name>A0A239LVC2_9RHOB</name>
<feature type="compositionally biased region" description="Pro residues" evidence="5">
    <location>
        <begin position="232"/>
        <end position="241"/>
    </location>
</feature>
<evidence type="ECO:0000256" key="6">
    <source>
        <dbReference type="SAM" id="SignalP"/>
    </source>
</evidence>
<dbReference type="PRINTS" id="PR01021">
    <property type="entry name" value="OMPADOMAIN"/>
</dbReference>
<sequence length="309" mass="33359">MNKPGLAILAALTLGAMSGAQAQTTTETLQLNTAKADSVTAIIKSLAPMAGQPGTPPVQSPPVIVHPLPDVFLPPVIVGRPTTIIIDSRPIVLNYAYSLDVTIYFAHDSAFLTPPARAHLDLIGRALQSPQLVNNRYLIAGHTDARGPEDYNSDLSYRRAWAVKRYLMRYHSVPSWRLEVVGWGERYPRNPVDPYAADNRRVELTLIDTVQPVVPVQPVPLPLPQTSDLKPVPQPVPRPEPQPVPVLPPQAGSLYIPALPPCPAGVVRPDGTALDLDDFTPDPGIDCDPALPAAGRVIVQPDGRIIVLH</sequence>
<dbReference type="EMBL" id="FZON01000105">
    <property type="protein sequence ID" value="SNT34411.1"/>
    <property type="molecule type" value="Genomic_DNA"/>
</dbReference>
<keyword evidence="3" id="KW-0998">Cell outer membrane</keyword>
<evidence type="ECO:0000256" key="5">
    <source>
        <dbReference type="SAM" id="MobiDB-lite"/>
    </source>
</evidence>
<organism evidence="8 9">
    <name type="scientific">Antarctobacter heliothermus</name>
    <dbReference type="NCBI Taxonomy" id="74033"/>
    <lineage>
        <taxon>Bacteria</taxon>
        <taxon>Pseudomonadati</taxon>
        <taxon>Pseudomonadota</taxon>
        <taxon>Alphaproteobacteria</taxon>
        <taxon>Rhodobacterales</taxon>
        <taxon>Roseobacteraceae</taxon>
        <taxon>Antarctobacter</taxon>
    </lineage>
</organism>
<dbReference type="InterPro" id="IPR006664">
    <property type="entry name" value="OMP_bac"/>
</dbReference>
<evidence type="ECO:0000256" key="3">
    <source>
        <dbReference type="ARBA" id="ARBA00023237"/>
    </source>
</evidence>
<comment type="subcellular location">
    <subcellularLocation>
        <location evidence="1">Cell outer membrane</location>
    </subcellularLocation>
</comment>
<dbReference type="Pfam" id="PF00691">
    <property type="entry name" value="OmpA"/>
    <property type="match status" value="1"/>
</dbReference>
<protein>
    <submittedName>
        <fullName evidence="8">OmpA family protein</fullName>
    </submittedName>
</protein>
<evidence type="ECO:0000313" key="9">
    <source>
        <dbReference type="Proteomes" id="UP000198440"/>
    </source>
</evidence>
<proteinExistence type="predicted"/>
<dbReference type="InterPro" id="IPR050330">
    <property type="entry name" value="Bact_OuterMem_StrucFunc"/>
</dbReference>
<dbReference type="AlphaFoldDB" id="A0A239LVC2"/>
<feature type="region of interest" description="Disordered" evidence="5">
    <location>
        <begin position="221"/>
        <end position="241"/>
    </location>
</feature>
<dbReference type="Gene3D" id="3.30.1330.60">
    <property type="entry name" value="OmpA-like domain"/>
    <property type="match status" value="1"/>
</dbReference>
<feature type="signal peptide" evidence="6">
    <location>
        <begin position="1"/>
        <end position="22"/>
    </location>
</feature>
<dbReference type="GO" id="GO:0009279">
    <property type="term" value="C:cell outer membrane"/>
    <property type="evidence" value="ECO:0007669"/>
    <property type="project" value="UniProtKB-SubCell"/>
</dbReference>
<evidence type="ECO:0000256" key="2">
    <source>
        <dbReference type="ARBA" id="ARBA00023136"/>
    </source>
</evidence>
<dbReference type="InterPro" id="IPR006665">
    <property type="entry name" value="OmpA-like"/>
</dbReference>
<dbReference type="SUPFAM" id="SSF103088">
    <property type="entry name" value="OmpA-like"/>
    <property type="match status" value="1"/>
</dbReference>
<evidence type="ECO:0000313" key="8">
    <source>
        <dbReference type="EMBL" id="SNT34411.1"/>
    </source>
</evidence>
<dbReference type="RefSeq" id="WP_089280440.1">
    <property type="nucleotide sequence ID" value="NZ_FZON01000105.1"/>
</dbReference>
<dbReference type="Proteomes" id="UP000198440">
    <property type="component" value="Unassembled WGS sequence"/>
</dbReference>
<dbReference type="PANTHER" id="PTHR30329:SF21">
    <property type="entry name" value="LIPOPROTEIN YIAD-RELATED"/>
    <property type="match status" value="1"/>
</dbReference>
<dbReference type="OrthoDB" id="9792021at2"/>
<evidence type="ECO:0000256" key="4">
    <source>
        <dbReference type="PROSITE-ProRule" id="PRU00473"/>
    </source>
</evidence>
<reference evidence="8 9" key="1">
    <citation type="submission" date="2017-06" db="EMBL/GenBank/DDBJ databases">
        <authorList>
            <person name="Kim H.J."/>
            <person name="Triplett B.A."/>
        </authorList>
    </citation>
    <scope>NUCLEOTIDE SEQUENCE [LARGE SCALE GENOMIC DNA]</scope>
    <source>
        <strain evidence="8 9">DSM 11445</strain>
    </source>
</reference>
<keyword evidence="2 4" id="KW-0472">Membrane</keyword>
<dbReference type="CDD" id="cd07185">
    <property type="entry name" value="OmpA_C-like"/>
    <property type="match status" value="1"/>
</dbReference>